<dbReference type="Gene3D" id="2.130.10.10">
    <property type="entry name" value="YVTN repeat-like/Quinoprotein amine dehydrogenase"/>
    <property type="match status" value="1"/>
</dbReference>
<dbReference type="PANTHER" id="PTHR14499:SF116">
    <property type="entry name" value="OSJNBA0029H02.24 PROTEIN"/>
    <property type="match status" value="1"/>
</dbReference>
<dbReference type="InterPro" id="IPR000210">
    <property type="entry name" value="BTB/POZ_dom"/>
</dbReference>
<evidence type="ECO:0000313" key="4">
    <source>
        <dbReference type="Proteomes" id="UP001202328"/>
    </source>
</evidence>
<dbReference type="AlphaFoldDB" id="A0AAD4TGP4"/>
<feature type="domain" description="BTB" evidence="2">
    <location>
        <begin position="6"/>
        <end position="77"/>
    </location>
</feature>
<dbReference type="InterPro" id="IPR015943">
    <property type="entry name" value="WD40/YVTN_repeat-like_dom_sf"/>
</dbReference>
<dbReference type="Gene3D" id="3.30.710.10">
    <property type="entry name" value="Potassium Channel Kv1.1, Chain A"/>
    <property type="match status" value="1"/>
</dbReference>
<dbReference type="InterPro" id="IPR003131">
    <property type="entry name" value="T1-type_BTB"/>
</dbReference>
<name>A0AAD4TGP4_9MAGN</name>
<dbReference type="InterPro" id="IPR057441">
    <property type="entry name" value="Beta_prop_At2g24240"/>
</dbReference>
<dbReference type="Pfam" id="PF02214">
    <property type="entry name" value="BTB_2"/>
    <property type="match status" value="1"/>
</dbReference>
<evidence type="ECO:0000313" key="3">
    <source>
        <dbReference type="EMBL" id="KAI3955773.1"/>
    </source>
</evidence>
<dbReference type="SMART" id="SM00225">
    <property type="entry name" value="BTB"/>
    <property type="match status" value="1"/>
</dbReference>
<keyword evidence="4" id="KW-1185">Reference proteome</keyword>
<proteinExistence type="predicted"/>
<dbReference type="PANTHER" id="PTHR14499">
    <property type="entry name" value="POTASSIUM CHANNEL TETRAMERIZATION DOMAIN-CONTAINING"/>
    <property type="match status" value="1"/>
</dbReference>
<protein>
    <recommendedName>
        <fullName evidence="2">BTB domain-containing protein</fullName>
    </recommendedName>
</protein>
<gene>
    <name evidence="3" type="ORF">MKW98_006133</name>
</gene>
<evidence type="ECO:0000259" key="2">
    <source>
        <dbReference type="PROSITE" id="PS50097"/>
    </source>
</evidence>
<dbReference type="Pfam" id="PF25279">
    <property type="entry name" value="Beta_prop_At2g24240"/>
    <property type="match status" value="1"/>
</dbReference>
<accession>A0AAD4TGP4</accession>
<organism evidence="3 4">
    <name type="scientific">Papaver atlanticum</name>
    <dbReference type="NCBI Taxonomy" id="357466"/>
    <lineage>
        <taxon>Eukaryota</taxon>
        <taxon>Viridiplantae</taxon>
        <taxon>Streptophyta</taxon>
        <taxon>Embryophyta</taxon>
        <taxon>Tracheophyta</taxon>
        <taxon>Spermatophyta</taxon>
        <taxon>Magnoliopsida</taxon>
        <taxon>Ranunculales</taxon>
        <taxon>Papaveraceae</taxon>
        <taxon>Papaveroideae</taxon>
        <taxon>Papaver</taxon>
    </lineage>
</organism>
<dbReference type="PROSITE" id="PS50097">
    <property type="entry name" value="BTB"/>
    <property type="match status" value="1"/>
</dbReference>
<comment type="caution">
    <text evidence="3">The sequence shown here is derived from an EMBL/GenBank/DDBJ whole genome shotgun (WGS) entry which is preliminary data.</text>
</comment>
<dbReference type="SUPFAM" id="SSF54695">
    <property type="entry name" value="POZ domain"/>
    <property type="match status" value="1"/>
</dbReference>
<dbReference type="GO" id="GO:0051260">
    <property type="term" value="P:protein homooligomerization"/>
    <property type="evidence" value="ECO:0007669"/>
    <property type="project" value="InterPro"/>
</dbReference>
<dbReference type="CDD" id="cd18316">
    <property type="entry name" value="BTB_POZ_KCTD-like"/>
    <property type="match status" value="1"/>
</dbReference>
<evidence type="ECO:0000256" key="1">
    <source>
        <dbReference type="ARBA" id="ARBA00004906"/>
    </source>
</evidence>
<dbReference type="SUPFAM" id="SSF50969">
    <property type="entry name" value="YVTN repeat-like/Quinoprotein amine dehydrogenase"/>
    <property type="match status" value="1"/>
</dbReference>
<reference evidence="3" key="1">
    <citation type="submission" date="2022-04" db="EMBL/GenBank/DDBJ databases">
        <title>A functionally conserved STORR gene fusion in Papaver species that diverged 16.8 million years ago.</title>
        <authorList>
            <person name="Catania T."/>
        </authorList>
    </citation>
    <scope>NUCLEOTIDE SEQUENCE</scope>
    <source>
        <strain evidence="3">S-188037</strain>
    </source>
</reference>
<dbReference type="InterPro" id="IPR011333">
    <property type="entry name" value="SKP1/BTB/POZ_sf"/>
</dbReference>
<dbReference type="EMBL" id="JAJJMB010001716">
    <property type="protein sequence ID" value="KAI3955773.1"/>
    <property type="molecule type" value="Genomic_DNA"/>
</dbReference>
<comment type="pathway">
    <text evidence="1">Protein modification; protein ubiquitination.</text>
</comment>
<dbReference type="Proteomes" id="UP001202328">
    <property type="component" value="Unassembled WGS sequence"/>
</dbReference>
<sequence length="439" mass="49392">MRMQSDKVRLNVGGKIFETTATTLASARRDSMFGAMFDDEWNLRPREVNQEYFIDRDPDCFSVLLNLLRTGELYVPPHIPDRLFYREALYYGLLDHVRTAKICKFDCNWLKLKSSVSDQAPDDWTAVRASPDGGCAVAHGGVVRVYNWMLEEHPPLNLDYQCIKDIGWIDSENIVISSCQKTGGIGLFSSSTGDLRHRFKLNCENDEVKGFAAGVLCFNSDGKIFASCGETSNGGIGVWDQVTGKQTDYFNSSDGLCFADANKIQWLNGSNCLFVSNLFSWMENKKHISLLDFRDKSVVCSRISRCISVDRYYSPSYILDAIPMEESNSICVVNEYEKFGFVDLRNTSESVTWSSNSYGSVKPIDHPKLTLHGGQLFCSLYDKISVYYGGLDQWVLTSVLERSQAGSIRDFSIGGDRLFALRGEENVVDIWETPSSPII</sequence>
<dbReference type="InterPro" id="IPR011044">
    <property type="entry name" value="Quino_amine_DH_bsu"/>
</dbReference>